<reference evidence="8" key="2">
    <citation type="submission" date="2020-10" db="EMBL/GenBank/DDBJ databases">
        <authorList>
            <person name="Cooper E.A."/>
            <person name="Brenton Z.W."/>
            <person name="Flinn B.S."/>
            <person name="Jenkins J."/>
            <person name="Shu S."/>
            <person name="Flowers D."/>
            <person name="Luo F."/>
            <person name="Wang Y."/>
            <person name="Xia P."/>
            <person name="Barry K."/>
            <person name="Daum C."/>
            <person name="Lipzen A."/>
            <person name="Yoshinaga Y."/>
            <person name="Schmutz J."/>
            <person name="Saski C."/>
            <person name="Vermerris W."/>
            <person name="Kresovich S."/>
        </authorList>
    </citation>
    <scope>NUCLEOTIDE SEQUENCE</scope>
</reference>
<dbReference type="PANTHER" id="PTHR33304">
    <property type="match status" value="1"/>
</dbReference>
<evidence type="ECO:0000256" key="4">
    <source>
        <dbReference type="ARBA" id="ARBA00023015"/>
    </source>
</evidence>
<evidence type="ECO:0000256" key="2">
    <source>
        <dbReference type="ARBA" id="ARBA00022771"/>
    </source>
</evidence>
<dbReference type="InterPro" id="IPR049914">
    <property type="entry name" value="PHD1-3/5-6"/>
</dbReference>
<dbReference type="Pfam" id="PF23121">
    <property type="entry name" value="SPOC_AIPP2"/>
    <property type="match status" value="1"/>
</dbReference>
<dbReference type="InterPro" id="IPR056280">
    <property type="entry name" value="AIPP2-like_SPOC"/>
</dbReference>
<feature type="region of interest" description="Disordered" evidence="6">
    <location>
        <begin position="249"/>
        <end position="270"/>
    </location>
</feature>
<comment type="caution">
    <text evidence="8">The sequence shown here is derived from an EMBL/GenBank/DDBJ whole genome shotgun (WGS) entry which is preliminary data.</text>
</comment>
<proteinExistence type="predicted"/>
<dbReference type="Proteomes" id="UP000807115">
    <property type="component" value="Chromosome 8"/>
</dbReference>
<evidence type="ECO:0000256" key="5">
    <source>
        <dbReference type="ARBA" id="ARBA00023163"/>
    </source>
</evidence>
<evidence type="ECO:0000256" key="3">
    <source>
        <dbReference type="ARBA" id="ARBA00022833"/>
    </source>
</evidence>
<protein>
    <recommendedName>
        <fullName evidence="7">AIPP2-like SPOC-like domain-containing protein</fullName>
    </recommendedName>
</protein>
<evidence type="ECO:0000313" key="8">
    <source>
        <dbReference type="EMBL" id="KAG0520149.1"/>
    </source>
</evidence>
<evidence type="ECO:0000259" key="7">
    <source>
        <dbReference type="Pfam" id="PF23121"/>
    </source>
</evidence>
<keyword evidence="2" id="KW-0863">Zinc-finger</keyword>
<reference evidence="8" key="1">
    <citation type="journal article" date="2019" name="BMC Genomics">
        <title>A new reference genome for Sorghum bicolor reveals high levels of sequence similarity between sweet and grain genotypes: implications for the genetics of sugar metabolism.</title>
        <authorList>
            <person name="Cooper E.A."/>
            <person name="Brenton Z.W."/>
            <person name="Flinn B.S."/>
            <person name="Jenkins J."/>
            <person name="Shu S."/>
            <person name="Flowers D."/>
            <person name="Luo F."/>
            <person name="Wang Y."/>
            <person name="Xia P."/>
            <person name="Barry K."/>
            <person name="Daum C."/>
            <person name="Lipzen A."/>
            <person name="Yoshinaga Y."/>
            <person name="Schmutz J."/>
            <person name="Saski C."/>
            <person name="Vermerris W."/>
            <person name="Kresovich S."/>
        </authorList>
    </citation>
    <scope>NUCLEOTIDE SEQUENCE</scope>
</reference>
<dbReference type="GO" id="GO:0008270">
    <property type="term" value="F:zinc ion binding"/>
    <property type="evidence" value="ECO:0007669"/>
    <property type="project" value="UniProtKB-KW"/>
</dbReference>
<keyword evidence="1" id="KW-0479">Metal-binding</keyword>
<evidence type="ECO:0000313" key="9">
    <source>
        <dbReference type="Proteomes" id="UP000807115"/>
    </source>
</evidence>
<dbReference type="AlphaFoldDB" id="A0A921U6M6"/>
<feature type="region of interest" description="Disordered" evidence="6">
    <location>
        <begin position="702"/>
        <end position="723"/>
    </location>
</feature>
<keyword evidence="4" id="KW-0805">Transcription regulation</keyword>
<dbReference type="PANTHER" id="PTHR33304:SF49">
    <property type="entry name" value="OS12G0161500 PROTEIN"/>
    <property type="match status" value="1"/>
</dbReference>
<dbReference type="GO" id="GO:0034244">
    <property type="term" value="P:negative regulation of transcription elongation by RNA polymerase II"/>
    <property type="evidence" value="ECO:0007669"/>
    <property type="project" value="InterPro"/>
</dbReference>
<keyword evidence="3" id="KW-0862">Zinc</keyword>
<name>A0A921U6M6_SORBI</name>
<dbReference type="GO" id="GO:0140566">
    <property type="term" value="F:histone reader activity"/>
    <property type="evidence" value="ECO:0007669"/>
    <property type="project" value="InterPro"/>
</dbReference>
<dbReference type="OrthoDB" id="787165at2759"/>
<gene>
    <name evidence="8" type="ORF">BDA96_08G048500</name>
</gene>
<feature type="region of interest" description="Disordered" evidence="6">
    <location>
        <begin position="194"/>
        <end position="237"/>
    </location>
</feature>
<accession>A0A921U6M6</accession>
<feature type="domain" description="AIPP2-like SPOC-like" evidence="7">
    <location>
        <begin position="463"/>
        <end position="587"/>
    </location>
</feature>
<evidence type="ECO:0000256" key="6">
    <source>
        <dbReference type="SAM" id="MobiDB-lite"/>
    </source>
</evidence>
<dbReference type="KEGG" id="sbi:8073473"/>
<dbReference type="Gramene" id="EES16691">
    <property type="protein sequence ID" value="EES16691"/>
    <property type="gene ID" value="SORBI_3008G045000"/>
</dbReference>
<sequence length="777" mass="87014">MNSPRKPSPSYFGPRRRMPTRLKVANGLSLRKPEDRFRLMKTDKEYRKHRANIKFMNLSKSNHVNDPRVNVVTEGANTISANYTNIGPSSALVKNSKPGYVLASKHASRPTTLRLDNSLNPSSDVKCSKPSRNVLPLKIPKAPASWKSKDDSNAIVTHLEQSHHIKTSRAISCRTHLKAMPNLIHKAKNVATSNLNNGALGSRRRGQSNSYKGEDISVGQEGTKTSGPLKSGEGSRKSNILVVNRIDPNKNEPKKVKGSQDEVVTKEEGMKGHTCEDRVVHGNRHKLMNTKKTNDAPNFSSLLVGKKHMQGLGSNLRDNSSHLFGKNHCGHQRDDPFIEVNNGATFSSKHDLSCEYRETNLKLPNRVQSVGGNGKNNDVISRRKRPLLEEKASTHVQKDLTCRPMKRRRYIEANEDEEGNVGDQHLVHIEDVTTELTAQASISKHCVERQCNCCSKPIDIPRWSGLFKIDGKEYISLAGHLSSKSCEKVWKLSSLPKVVQVTKVPRMAAWPKIFKASKPTGDNIGLYFFPPEMRLDEELDQLINEVMDKDLILQAVIGEAEMLIFPSVLLPERYQTFRRKNYLWAAFKAKEDKVDVIVEQEDEKEKYVSNQLDEVQSEEPDQEMILMKSAMFLENQQFPVKSIQEVEACCVQGPTNMWLEHESPEERRLRDSLHRAICTTATSTAVANAATVPTEATPFTTDNASFPANHGPIHPSTEAPPQNSSVFGIVLREAPNLEPEVKQFIQEMERKGALVTVMRGKAIGGDPWPSNITTTMQ</sequence>
<keyword evidence="5" id="KW-0804">Transcription</keyword>
<organism evidence="8 9">
    <name type="scientific">Sorghum bicolor</name>
    <name type="common">Sorghum</name>
    <name type="synonym">Sorghum vulgare</name>
    <dbReference type="NCBI Taxonomy" id="4558"/>
    <lineage>
        <taxon>Eukaryota</taxon>
        <taxon>Viridiplantae</taxon>
        <taxon>Streptophyta</taxon>
        <taxon>Embryophyta</taxon>
        <taxon>Tracheophyta</taxon>
        <taxon>Spermatophyta</taxon>
        <taxon>Magnoliopsida</taxon>
        <taxon>Liliopsida</taxon>
        <taxon>Poales</taxon>
        <taxon>Poaceae</taxon>
        <taxon>PACMAD clade</taxon>
        <taxon>Panicoideae</taxon>
        <taxon>Andropogonodae</taxon>
        <taxon>Andropogoneae</taxon>
        <taxon>Sorghinae</taxon>
        <taxon>Sorghum</taxon>
    </lineage>
</organism>
<dbReference type="OMA" id="KHRANIK"/>
<dbReference type="EMBL" id="CM027687">
    <property type="protein sequence ID" value="KAG0520149.1"/>
    <property type="molecule type" value="Genomic_DNA"/>
</dbReference>
<evidence type="ECO:0000256" key="1">
    <source>
        <dbReference type="ARBA" id="ARBA00022723"/>
    </source>
</evidence>